<evidence type="ECO:0000313" key="2">
    <source>
        <dbReference type="EMBL" id="SVD79411.1"/>
    </source>
</evidence>
<reference evidence="2" key="1">
    <citation type="submission" date="2018-05" db="EMBL/GenBank/DDBJ databases">
        <authorList>
            <person name="Lanie J.A."/>
            <person name="Ng W.-L."/>
            <person name="Kazmierczak K.M."/>
            <person name="Andrzejewski T.M."/>
            <person name="Davidsen T.M."/>
            <person name="Wayne K.J."/>
            <person name="Tettelin H."/>
            <person name="Glass J.I."/>
            <person name="Rusch D."/>
            <person name="Podicherti R."/>
            <person name="Tsui H.-C.T."/>
            <person name="Winkler M.E."/>
        </authorList>
    </citation>
    <scope>NUCLEOTIDE SEQUENCE</scope>
</reference>
<dbReference type="AlphaFoldDB" id="A0A382Y9B5"/>
<protein>
    <submittedName>
        <fullName evidence="2">Uncharacterized protein</fullName>
    </submittedName>
</protein>
<feature type="compositionally biased region" description="Acidic residues" evidence="1">
    <location>
        <begin position="33"/>
        <end position="65"/>
    </location>
</feature>
<dbReference type="EMBL" id="UINC01173684">
    <property type="protein sequence ID" value="SVD79411.1"/>
    <property type="molecule type" value="Genomic_DNA"/>
</dbReference>
<organism evidence="2">
    <name type="scientific">marine metagenome</name>
    <dbReference type="NCBI Taxonomy" id="408172"/>
    <lineage>
        <taxon>unclassified sequences</taxon>
        <taxon>metagenomes</taxon>
        <taxon>ecological metagenomes</taxon>
    </lineage>
</organism>
<evidence type="ECO:0000256" key="1">
    <source>
        <dbReference type="SAM" id="MobiDB-lite"/>
    </source>
</evidence>
<accession>A0A382Y9B5</accession>
<sequence length="65" mass="7376">MRGKPGETLAQCRGKLVKRDTEGQYEGMSILPGDDDFQEEEPWAEEEPGESWNFEESDTEEIPGN</sequence>
<feature type="region of interest" description="Disordered" evidence="1">
    <location>
        <begin position="20"/>
        <end position="65"/>
    </location>
</feature>
<proteinExistence type="predicted"/>
<feature type="non-terminal residue" evidence="2">
    <location>
        <position position="65"/>
    </location>
</feature>
<gene>
    <name evidence="2" type="ORF">METZ01_LOCUS432265</name>
</gene>
<name>A0A382Y9B5_9ZZZZ</name>